<protein>
    <recommendedName>
        <fullName evidence="3 9">Mediator of RNA polymerase II transcription subunit 14</fullName>
    </recommendedName>
    <alternativeName>
        <fullName evidence="8 9">Mediator complex subunit 14</fullName>
    </alternativeName>
</protein>
<evidence type="ECO:0000256" key="5">
    <source>
        <dbReference type="ARBA" id="ARBA00023159"/>
    </source>
</evidence>
<keyword evidence="7 9" id="KW-0539">Nucleus</keyword>
<evidence type="ECO:0000256" key="7">
    <source>
        <dbReference type="ARBA" id="ARBA00023242"/>
    </source>
</evidence>
<dbReference type="STRING" id="1432141.A0A015K5U3"/>
<dbReference type="GO" id="GO:0070847">
    <property type="term" value="C:core mediator complex"/>
    <property type="evidence" value="ECO:0007669"/>
    <property type="project" value="TreeGrafter"/>
</dbReference>
<dbReference type="OrthoDB" id="205099at2759"/>
<dbReference type="GO" id="GO:0006357">
    <property type="term" value="P:regulation of transcription by RNA polymerase II"/>
    <property type="evidence" value="ECO:0007669"/>
    <property type="project" value="InterPro"/>
</dbReference>
<comment type="function">
    <text evidence="9">Component of the Mediator complex, a coactivator involved in the regulated transcription of nearly all RNA polymerase II-dependent genes. Mediator functions as a bridge to convey information from gene-specific regulatory proteins to the basal RNA polymerase II transcription machinery. Mediator is recruited to promoters by direct interactions with regulatory proteins and serves as a scaffold for the assembly of a functional preinitiation complex with RNA polymerase II and the general transcription factors.</text>
</comment>
<accession>A0A015K5U3</accession>
<dbReference type="HOGENOM" id="CLU_272633_0_0_1"/>
<evidence type="ECO:0000256" key="3">
    <source>
        <dbReference type="ARBA" id="ARBA00019619"/>
    </source>
</evidence>
<comment type="similarity">
    <text evidence="2 9">Belongs to the Mediator complex subunit 14 family.</text>
</comment>
<dbReference type="Proteomes" id="UP000022910">
    <property type="component" value="Unassembled WGS sequence"/>
</dbReference>
<name>A0A015K5U3_RHIIW</name>
<dbReference type="Pfam" id="PF08638">
    <property type="entry name" value="Med14"/>
    <property type="match status" value="1"/>
</dbReference>
<organism evidence="11 12">
    <name type="scientific">Rhizophagus irregularis (strain DAOM 197198w)</name>
    <name type="common">Glomus intraradices</name>
    <dbReference type="NCBI Taxonomy" id="1432141"/>
    <lineage>
        <taxon>Eukaryota</taxon>
        <taxon>Fungi</taxon>
        <taxon>Fungi incertae sedis</taxon>
        <taxon>Mucoromycota</taxon>
        <taxon>Glomeromycotina</taxon>
        <taxon>Glomeromycetes</taxon>
        <taxon>Glomerales</taxon>
        <taxon>Glomeraceae</taxon>
        <taxon>Rhizophagus</taxon>
    </lineage>
</organism>
<proteinExistence type="inferred from homology"/>
<keyword evidence="6 9" id="KW-0804">Transcription</keyword>
<keyword evidence="12" id="KW-1185">Reference proteome</keyword>
<evidence type="ECO:0000256" key="1">
    <source>
        <dbReference type="ARBA" id="ARBA00004123"/>
    </source>
</evidence>
<keyword evidence="5 9" id="KW-0010">Activator</keyword>
<evidence type="ECO:0000256" key="2">
    <source>
        <dbReference type="ARBA" id="ARBA00007813"/>
    </source>
</evidence>
<evidence type="ECO:0000259" key="10">
    <source>
        <dbReference type="Pfam" id="PF08638"/>
    </source>
</evidence>
<sequence>MESLNTPEIQRSHTVKPQVWKPLIDVVDAVNCDAHDRLATFIHRQSPETGDTDRRKSFMHSYLLPQRNNWLKLKTLVSWSEKAGLVRDYEIHYKDVQRQKLISNEVEAKMREWSFHMPGSSLRSPDVTSSSDVLKEGTYKRFPSIIKECFAPDVLDDDKAKETLEALNGVIQIRMLTQEIIPKRMRNYRILNGKIKFIVDKEFEAVLTPDNMGIDSRWWIIELQFLIQSASNKIFNDVKLSLHDEQISRLIDTIQKQYLSPPLKPISERISSSMKRIGETLEPTSLPHTAKFCPLVNLYEYLHNYCLDLQLNILAQQAYYMRQTRWANNFEMIINDEDSVLKIYYWNYIKQALAAIRPSETEVNHDIIEISVITEESDRHLLYSSNKALKRSHWYTDTKYVKLGALNDIRGINYPHKFLRVRWTGLKGSEASEWTVIDWEFDPTNLNIEHLMLSITQRHAQAVINKFVDILKNDEKGVYTEDDFEIVGGNNELVHDLESSESPLSDEVARKYLHVQKLRVLLCGDFKDCYINIGIDIHSGRIFIEDEKQEIDSDKIKACEDKLSYDHNKLVEVLVVLRSVVMISRLESMARKLFLDVPREIQLRPEDNMKLRTNQKIILEFNDVKDVKKMLMLPHEGIHDKLNYLIAGLVENGIVFSLAELSRMTSSGKFLLSDLVKEPSHKITSVRSIRLGNTVFDFEKLRADSKLPRQFLSDPMKYRYLNEYNHRKRNFDKMNEDEIGSTLSRPAKRTLDTSETDFNSFMIDELLLSRIVSIARSRIDYEKIVSYFSEKEVKLEPVRPSDILRQIETAKCMSPEVDFDKSLDKSLDFLDANTPLSLSTIIPTFKISIKSLLARFPRANDLCLNIFSDVFVRLAGTRLTKMTNPEVILTTCLQSRYIPKMVENFLHTNITYDQSSGILTFRYKYKNKKNFVTTFLEDFEEIVMMTQAASECKRILCDKKKDDINIINFDFDTLKLQYDPYGVDISWCNDEYALTLYMYGLGTELHTKEDFSNPHKDKLHAFLKEELNSAYIYNFDRFIESLRIIPTVIRFLVSLSMKDDHACELQVIPKGATKFHLIWSYSIPPAGQKGQKTWCGTDISFVKTEDETYFFASDLANLEYRDLKQPEKMPIWQAFEQELVNKKEIALNKVQMFASGFTSPRVNFEKIMEWIDEYVRKRANGVRS</sequence>
<feature type="domain" description="Mediator complex subunit MED14 N-terminal" evidence="10">
    <location>
        <begin position="22"/>
        <end position="208"/>
    </location>
</feature>
<evidence type="ECO:0000256" key="9">
    <source>
        <dbReference type="RuleBase" id="RU365082"/>
    </source>
</evidence>
<dbReference type="PANTHER" id="PTHR12809:SF2">
    <property type="entry name" value="MEDIATOR OF RNA POLYMERASE II TRANSCRIPTION SUBUNIT 14"/>
    <property type="match status" value="1"/>
</dbReference>
<evidence type="ECO:0000313" key="11">
    <source>
        <dbReference type="EMBL" id="EXX54781.1"/>
    </source>
</evidence>
<evidence type="ECO:0000313" key="12">
    <source>
        <dbReference type="Proteomes" id="UP000022910"/>
    </source>
</evidence>
<dbReference type="PANTHER" id="PTHR12809">
    <property type="entry name" value="MEDIATOR COMPLEX SUBUNIT"/>
    <property type="match status" value="1"/>
</dbReference>
<comment type="caution">
    <text evidence="11">The sequence shown here is derived from an EMBL/GenBank/DDBJ whole genome shotgun (WGS) entry which is preliminary data.</text>
</comment>
<keyword evidence="4 9" id="KW-0805">Transcription regulation</keyword>
<evidence type="ECO:0000256" key="4">
    <source>
        <dbReference type="ARBA" id="ARBA00023015"/>
    </source>
</evidence>
<evidence type="ECO:0000256" key="6">
    <source>
        <dbReference type="ARBA" id="ARBA00023163"/>
    </source>
</evidence>
<dbReference type="EMBL" id="JEMT01028421">
    <property type="protein sequence ID" value="EXX54781.1"/>
    <property type="molecule type" value="Genomic_DNA"/>
</dbReference>
<comment type="subunit">
    <text evidence="9">Component of the Mediator complex.</text>
</comment>
<evidence type="ECO:0000256" key="8">
    <source>
        <dbReference type="ARBA" id="ARBA00032007"/>
    </source>
</evidence>
<reference evidence="11 12" key="1">
    <citation type="submission" date="2014-02" db="EMBL/GenBank/DDBJ databases">
        <title>Single nucleus genome sequencing reveals high similarity among nuclei of an endomycorrhizal fungus.</title>
        <authorList>
            <person name="Lin K."/>
            <person name="Geurts R."/>
            <person name="Zhang Z."/>
            <person name="Limpens E."/>
            <person name="Saunders D.G."/>
            <person name="Mu D."/>
            <person name="Pang E."/>
            <person name="Cao H."/>
            <person name="Cha H."/>
            <person name="Lin T."/>
            <person name="Zhou Q."/>
            <person name="Shang Y."/>
            <person name="Li Y."/>
            <person name="Ivanov S."/>
            <person name="Sharma T."/>
            <person name="Velzen R.V."/>
            <person name="Ruijter N.D."/>
            <person name="Aanen D.K."/>
            <person name="Win J."/>
            <person name="Kamoun S."/>
            <person name="Bisseling T."/>
            <person name="Huang S."/>
        </authorList>
    </citation>
    <scope>NUCLEOTIDE SEQUENCE [LARGE SCALE GENOMIC DNA]</scope>
    <source>
        <strain evidence="12">DAOM197198w</strain>
    </source>
</reference>
<dbReference type="InterPro" id="IPR055122">
    <property type="entry name" value="Med14_N"/>
</dbReference>
<dbReference type="AlphaFoldDB" id="A0A015K5U3"/>
<dbReference type="InterPro" id="IPR013947">
    <property type="entry name" value="Mediator_Med14"/>
</dbReference>
<dbReference type="GO" id="GO:0016592">
    <property type="term" value="C:mediator complex"/>
    <property type="evidence" value="ECO:0007669"/>
    <property type="project" value="UniProtKB-UniRule"/>
</dbReference>
<gene>
    <name evidence="11" type="ORF">RirG_231410</name>
</gene>
<comment type="subcellular location">
    <subcellularLocation>
        <location evidence="1 9">Nucleus</location>
    </subcellularLocation>
</comment>
<dbReference type="GO" id="GO:0003712">
    <property type="term" value="F:transcription coregulator activity"/>
    <property type="evidence" value="ECO:0007669"/>
    <property type="project" value="UniProtKB-UniRule"/>
</dbReference>